<dbReference type="PaxDb" id="39947-A0A0P0XZB4"/>
<feature type="non-terminal residue" evidence="1">
    <location>
        <position position="1"/>
    </location>
</feature>
<dbReference type="Gramene" id="Os11t0171601-00">
    <property type="protein sequence ID" value="Os11t0171601-00"/>
    <property type="gene ID" value="Os11g0171601"/>
</dbReference>
<feature type="non-terminal residue" evidence="1">
    <location>
        <position position="202"/>
    </location>
</feature>
<protein>
    <submittedName>
        <fullName evidence="1">Os11g0171601 protein</fullName>
    </submittedName>
</protein>
<reference evidence="1 2" key="2">
    <citation type="journal article" date="2013" name="Plant Cell Physiol.">
        <title>Rice Annotation Project Database (RAP-DB): an integrative and interactive database for rice genomics.</title>
        <authorList>
            <person name="Sakai H."/>
            <person name="Lee S.S."/>
            <person name="Tanaka T."/>
            <person name="Numa H."/>
            <person name="Kim J."/>
            <person name="Kawahara Y."/>
            <person name="Wakimoto H."/>
            <person name="Yang C.C."/>
            <person name="Iwamoto M."/>
            <person name="Abe T."/>
            <person name="Yamada Y."/>
            <person name="Muto A."/>
            <person name="Inokuchi H."/>
            <person name="Ikemura T."/>
            <person name="Matsumoto T."/>
            <person name="Sasaki T."/>
            <person name="Itoh T."/>
        </authorList>
    </citation>
    <scope>NUCLEOTIDE SEQUENCE [LARGE SCALE GENOMIC DNA]</scope>
    <source>
        <strain evidence="2">cv. Nipponbare</strain>
    </source>
</reference>
<sequence length="202" mass="21558">TRLVEHGEAEISGLEGGVLGGAGEEEVLGLEVPVHDAERVASLDDGDDGADELRGGALGVVALGDDAVEELAAGAELHDDVDEQRVLVGAADADDVGVLGEVVHDLDLAPHVLVVLPAQQLPLGDGLARELAAARLVHAQVRRPELPLPELLPDAVVVAHVRRLVRQHRHRPTSRRRHRRRRQLRLRIGVAVAAAPARVRLH</sequence>
<dbReference type="Proteomes" id="UP000059680">
    <property type="component" value="Chromosome 11"/>
</dbReference>
<keyword evidence="2" id="KW-1185">Reference proteome</keyword>
<dbReference type="EMBL" id="AP014967">
    <property type="protein sequence ID" value="BAT12872.1"/>
    <property type="molecule type" value="Genomic_DNA"/>
</dbReference>
<proteinExistence type="predicted"/>
<dbReference type="eggNOG" id="ENOG502T0XB">
    <property type="taxonomic scope" value="Eukaryota"/>
</dbReference>
<gene>
    <name evidence="1" type="ordered locus">Os11g0171601</name>
    <name evidence="1" type="ORF">OSNPB_110171601</name>
</gene>
<evidence type="ECO:0000313" key="1">
    <source>
        <dbReference type="EMBL" id="BAT12872.1"/>
    </source>
</evidence>
<accession>A0A0P0XZB4</accession>
<reference evidence="2" key="1">
    <citation type="journal article" date="2005" name="Nature">
        <title>The map-based sequence of the rice genome.</title>
        <authorList>
            <consortium name="International rice genome sequencing project (IRGSP)"/>
            <person name="Matsumoto T."/>
            <person name="Wu J."/>
            <person name="Kanamori H."/>
            <person name="Katayose Y."/>
            <person name="Fujisawa M."/>
            <person name="Namiki N."/>
            <person name="Mizuno H."/>
            <person name="Yamamoto K."/>
            <person name="Antonio B.A."/>
            <person name="Baba T."/>
            <person name="Sakata K."/>
            <person name="Nagamura Y."/>
            <person name="Aoki H."/>
            <person name="Arikawa K."/>
            <person name="Arita K."/>
            <person name="Bito T."/>
            <person name="Chiden Y."/>
            <person name="Fujitsuka N."/>
            <person name="Fukunaka R."/>
            <person name="Hamada M."/>
            <person name="Harada C."/>
            <person name="Hayashi A."/>
            <person name="Hijishita S."/>
            <person name="Honda M."/>
            <person name="Hosokawa S."/>
            <person name="Ichikawa Y."/>
            <person name="Idonuma A."/>
            <person name="Iijima M."/>
            <person name="Ikeda M."/>
            <person name="Ikeno M."/>
            <person name="Ito K."/>
            <person name="Ito S."/>
            <person name="Ito T."/>
            <person name="Ito Y."/>
            <person name="Ito Y."/>
            <person name="Iwabuchi A."/>
            <person name="Kamiya K."/>
            <person name="Karasawa W."/>
            <person name="Kurita K."/>
            <person name="Katagiri S."/>
            <person name="Kikuta A."/>
            <person name="Kobayashi H."/>
            <person name="Kobayashi N."/>
            <person name="Machita K."/>
            <person name="Maehara T."/>
            <person name="Masukawa M."/>
            <person name="Mizubayashi T."/>
            <person name="Mukai Y."/>
            <person name="Nagasaki H."/>
            <person name="Nagata Y."/>
            <person name="Naito S."/>
            <person name="Nakashima M."/>
            <person name="Nakama Y."/>
            <person name="Nakamichi Y."/>
            <person name="Nakamura M."/>
            <person name="Meguro A."/>
            <person name="Negishi M."/>
            <person name="Ohta I."/>
            <person name="Ohta T."/>
            <person name="Okamoto M."/>
            <person name="Ono N."/>
            <person name="Saji S."/>
            <person name="Sakaguchi M."/>
            <person name="Sakai K."/>
            <person name="Shibata M."/>
            <person name="Shimokawa T."/>
            <person name="Song J."/>
            <person name="Takazaki Y."/>
            <person name="Terasawa K."/>
            <person name="Tsugane M."/>
            <person name="Tsuji K."/>
            <person name="Ueda S."/>
            <person name="Waki K."/>
            <person name="Yamagata H."/>
            <person name="Yamamoto M."/>
            <person name="Yamamoto S."/>
            <person name="Yamane H."/>
            <person name="Yoshiki S."/>
            <person name="Yoshihara R."/>
            <person name="Yukawa K."/>
            <person name="Zhong H."/>
            <person name="Yano M."/>
            <person name="Yuan Q."/>
            <person name="Ouyang S."/>
            <person name="Liu J."/>
            <person name="Jones K.M."/>
            <person name="Gansberger K."/>
            <person name="Moffat K."/>
            <person name="Hill J."/>
            <person name="Bera J."/>
            <person name="Fadrosh D."/>
            <person name="Jin S."/>
            <person name="Johri S."/>
            <person name="Kim M."/>
            <person name="Overton L."/>
            <person name="Reardon M."/>
            <person name="Tsitrin T."/>
            <person name="Vuong H."/>
            <person name="Weaver B."/>
            <person name="Ciecko A."/>
            <person name="Tallon L."/>
            <person name="Jackson J."/>
            <person name="Pai G."/>
            <person name="Aken S.V."/>
            <person name="Utterback T."/>
            <person name="Reidmuller S."/>
            <person name="Feldblyum T."/>
            <person name="Hsiao J."/>
            <person name="Zismann V."/>
            <person name="Iobst S."/>
            <person name="de Vazeille A.R."/>
            <person name="Buell C.R."/>
            <person name="Ying K."/>
            <person name="Li Y."/>
            <person name="Lu T."/>
            <person name="Huang Y."/>
            <person name="Zhao Q."/>
            <person name="Feng Q."/>
            <person name="Zhang L."/>
            <person name="Zhu J."/>
            <person name="Weng Q."/>
            <person name="Mu J."/>
            <person name="Lu Y."/>
            <person name="Fan D."/>
            <person name="Liu Y."/>
            <person name="Guan J."/>
            <person name="Zhang Y."/>
            <person name="Yu S."/>
            <person name="Liu X."/>
            <person name="Zhang Y."/>
            <person name="Hong G."/>
            <person name="Han B."/>
            <person name="Choisne N."/>
            <person name="Demange N."/>
            <person name="Orjeda G."/>
            <person name="Samain S."/>
            <person name="Cattolico L."/>
            <person name="Pelletier E."/>
            <person name="Couloux A."/>
            <person name="Segurens B."/>
            <person name="Wincker P."/>
            <person name="D'Hont A."/>
            <person name="Scarpelli C."/>
            <person name="Weissenbach J."/>
            <person name="Salanoubat M."/>
            <person name="Quetier F."/>
            <person name="Yu Y."/>
            <person name="Kim H.R."/>
            <person name="Rambo T."/>
            <person name="Currie J."/>
            <person name="Collura K."/>
            <person name="Luo M."/>
            <person name="Yang T."/>
            <person name="Ammiraju J.S.S."/>
            <person name="Engler F."/>
            <person name="Soderlund C."/>
            <person name="Wing R.A."/>
            <person name="Palmer L.E."/>
            <person name="de la Bastide M."/>
            <person name="Spiegel L."/>
            <person name="Nascimento L."/>
            <person name="Zutavern T."/>
            <person name="O'Shaughnessy A."/>
            <person name="Dike S."/>
            <person name="Dedhia N."/>
            <person name="Preston R."/>
            <person name="Balija V."/>
            <person name="McCombie W.R."/>
            <person name="Chow T."/>
            <person name="Chen H."/>
            <person name="Chung M."/>
            <person name="Chen C."/>
            <person name="Shaw J."/>
            <person name="Wu H."/>
            <person name="Hsiao K."/>
            <person name="Chao Y."/>
            <person name="Chu M."/>
            <person name="Cheng C."/>
            <person name="Hour A."/>
            <person name="Lee P."/>
            <person name="Lin S."/>
            <person name="Lin Y."/>
            <person name="Liou J."/>
            <person name="Liu S."/>
            <person name="Hsing Y."/>
            <person name="Raghuvanshi S."/>
            <person name="Mohanty A."/>
            <person name="Bharti A.K."/>
            <person name="Gaur A."/>
            <person name="Gupta V."/>
            <person name="Kumar D."/>
            <person name="Ravi V."/>
            <person name="Vij S."/>
            <person name="Kapur A."/>
            <person name="Khurana P."/>
            <person name="Khurana P."/>
            <person name="Khurana J.P."/>
            <person name="Tyagi A.K."/>
            <person name="Gaikwad K."/>
            <person name="Singh A."/>
            <person name="Dalal V."/>
            <person name="Srivastava S."/>
            <person name="Dixit A."/>
            <person name="Pal A.K."/>
            <person name="Ghazi I.A."/>
            <person name="Yadav M."/>
            <person name="Pandit A."/>
            <person name="Bhargava A."/>
            <person name="Sureshbabu K."/>
            <person name="Batra K."/>
            <person name="Sharma T.R."/>
            <person name="Mohapatra T."/>
            <person name="Singh N.K."/>
            <person name="Messing J."/>
            <person name="Nelson A.B."/>
            <person name="Fuks G."/>
            <person name="Kavchok S."/>
            <person name="Keizer G."/>
            <person name="Linton E."/>
            <person name="Llaca V."/>
            <person name="Song R."/>
            <person name="Tanyolac B."/>
            <person name="Young S."/>
            <person name="Ho-Il K."/>
            <person name="Hahn J.H."/>
            <person name="Sangsakoo G."/>
            <person name="Vanavichit A."/>
            <person name="de Mattos Luiz.A.T."/>
            <person name="Zimmer P.D."/>
            <person name="Malone G."/>
            <person name="Dellagostin O."/>
            <person name="de Oliveira A.C."/>
            <person name="Bevan M."/>
            <person name="Bancroft I."/>
            <person name="Minx P."/>
            <person name="Cordum H."/>
            <person name="Wilson R."/>
            <person name="Cheng Z."/>
            <person name="Jin W."/>
            <person name="Jiang J."/>
            <person name="Leong S.A."/>
            <person name="Iwama H."/>
            <person name="Gojobori T."/>
            <person name="Itoh T."/>
            <person name="Niimura Y."/>
            <person name="Fujii Y."/>
            <person name="Habara T."/>
            <person name="Sakai H."/>
            <person name="Sato Y."/>
            <person name="Wilson G."/>
            <person name="Kumar K."/>
            <person name="McCouch S."/>
            <person name="Juretic N."/>
            <person name="Hoen D."/>
            <person name="Wright S."/>
            <person name="Bruskiewich R."/>
            <person name="Bureau T."/>
            <person name="Miyao A."/>
            <person name="Hirochika H."/>
            <person name="Nishikawa T."/>
            <person name="Kadowaki K."/>
            <person name="Sugiura M."/>
            <person name="Burr B."/>
            <person name="Sasaki T."/>
        </authorList>
    </citation>
    <scope>NUCLEOTIDE SEQUENCE [LARGE SCALE GENOMIC DNA]</scope>
    <source>
        <strain evidence="2">cv. Nipponbare</strain>
    </source>
</reference>
<reference evidence="1 2" key="3">
    <citation type="journal article" date="2013" name="Rice">
        <title>Improvement of the Oryza sativa Nipponbare reference genome using next generation sequence and optical map data.</title>
        <authorList>
            <person name="Kawahara Y."/>
            <person name="de la Bastide M."/>
            <person name="Hamilton J.P."/>
            <person name="Kanamori H."/>
            <person name="McCombie W.R."/>
            <person name="Ouyang S."/>
            <person name="Schwartz D.C."/>
            <person name="Tanaka T."/>
            <person name="Wu J."/>
            <person name="Zhou S."/>
            <person name="Childs K.L."/>
            <person name="Davidson R.M."/>
            <person name="Lin H."/>
            <person name="Quesada-Ocampo L."/>
            <person name="Vaillancourt B."/>
            <person name="Sakai H."/>
            <person name="Lee S.S."/>
            <person name="Kim J."/>
            <person name="Numa H."/>
            <person name="Itoh T."/>
            <person name="Buell C.R."/>
            <person name="Matsumoto T."/>
        </authorList>
    </citation>
    <scope>NUCLEOTIDE SEQUENCE [LARGE SCALE GENOMIC DNA]</scope>
    <source>
        <strain evidence="2">cv. Nipponbare</strain>
    </source>
</reference>
<dbReference type="AlphaFoldDB" id="A0A0P0XZB4"/>
<evidence type="ECO:0000313" key="2">
    <source>
        <dbReference type="Proteomes" id="UP000059680"/>
    </source>
</evidence>
<dbReference type="InParanoid" id="A0A0P0XZB4"/>
<organism evidence="1 2">
    <name type="scientific">Oryza sativa subsp. japonica</name>
    <name type="common">Rice</name>
    <dbReference type="NCBI Taxonomy" id="39947"/>
    <lineage>
        <taxon>Eukaryota</taxon>
        <taxon>Viridiplantae</taxon>
        <taxon>Streptophyta</taxon>
        <taxon>Embryophyta</taxon>
        <taxon>Tracheophyta</taxon>
        <taxon>Spermatophyta</taxon>
        <taxon>Magnoliopsida</taxon>
        <taxon>Liliopsida</taxon>
        <taxon>Poales</taxon>
        <taxon>Poaceae</taxon>
        <taxon>BOP clade</taxon>
        <taxon>Oryzoideae</taxon>
        <taxon>Oryzeae</taxon>
        <taxon>Oryzinae</taxon>
        <taxon>Oryza</taxon>
        <taxon>Oryza sativa</taxon>
    </lineage>
</organism>
<name>A0A0P0XZB4_ORYSJ</name>
<dbReference type="FunCoup" id="A0A0P0XZB4">
    <property type="interactions" value="331"/>
</dbReference>